<name>A0A9W8BH71_9FUNG</name>
<dbReference type="InterPro" id="IPR039683">
    <property type="entry name" value="Lsm12-like"/>
</dbReference>
<dbReference type="InterPro" id="IPR019181">
    <property type="entry name" value="LSM12_ABD"/>
</dbReference>
<feature type="region of interest" description="Disordered" evidence="1">
    <location>
        <begin position="1"/>
        <end position="94"/>
    </location>
</feature>
<comment type="caution">
    <text evidence="3">The sequence shown here is derived from an EMBL/GenBank/DDBJ whole genome shotgun (WGS) entry which is preliminary data.</text>
</comment>
<reference evidence="3" key="1">
    <citation type="submission" date="2022-07" db="EMBL/GenBank/DDBJ databases">
        <title>Phylogenomic reconstructions and comparative analyses of Kickxellomycotina fungi.</title>
        <authorList>
            <person name="Reynolds N.K."/>
            <person name="Stajich J.E."/>
            <person name="Barry K."/>
            <person name="Grigoriev I.V."/>
            <person name="Crous P."/>
            <person name="Smith M.E."/>
        </authorList>
    </citation>
    <scope>NUCLEOTIDE SEQUENCE</scope>
    <source>
        <strain evidence="3">IMI 214461</strain>
    </source>
</reference>
<dbReference type="SMART" id="SM00995">
    <property type="entry name" value="AD"/>
    <property type="match status" value="1"/>
</dbReference>
<dbReference type="EMBL" id="JANBQF010000360">
    <property type="protein sequence ID" value="KAJ2001836.1"/>
    <property type="molecule type" value="Genomic_DNA"/>
</dbReference>
<organism evidence="3 4">
    <name type="scientific">Coemansia thaxteri</name>
    <dbReference type="NCBI Taxonomy" id="2663907"/>
    <lineage>
        <taxon>Eukaryota</taxon>
        <taxon>Fungi</taxon>
        <taxon>Fungi incertae sedis</taxon>
        <taxon>Zoopagomycota</taxon>
        <taxon>Kickxellomycotina</taxon>
        <taxon>Kickxellomycetes</taxon>
        <taxon>Kickxellales</taxon>
        <taxon>Kickxellaceae</taxon>
        <taxon>Coemansia</taxon>
    </lineage>
</organism>
<keyword evidence="4" id="KW-1185">Reference proteome</keyword>
<dbReference type="InterPro" id="IPR047574">
    <property type="entry name" value="AD"/>
</dbReference>
<dbReference type="PANTHER" id="PTHR13542">
    <property type="entry name" value="LSM12 HOMOLOG"/>
    <property type="match status" value="1"/>
</dbReference>
<sequence>MDYRAAATRQLKEGAPAAAAPTPPAKTGGSASPNPAIAAEQTKAAAIPAAVSAPADSTKMKAISSPRPTSETSGIVNTSSARKPSSNSPLSYAATAATKKAPTAALTPANPAATCENGAMARKGSARQPAPPPSIPLTQLVGARIRITLTNDCEIEGLVFTYDVYSGVVALVSSLTSSDLSDLQNAGGLASSAGGSRQRAHIHLVKAANVKAVNVIAPPPTESEGEGGEEKLNMPEIRAVDTSAVEARKQRALRLAHERAMRIGVGVTDKAQSIFEALSRTLPCHWSRDSIVVLDEVSIEPPYSVESCRELQPASFSLQRVKKVLQGELSRLDRVAAGAS</sequence>
<evidence type="ECO:0000313" key="3">
    <source>
        <dbReference type="EMBL" id="KAJ2001836.1"/>
    </source>
</evidence>
<feature type="compositionally biased region" description="Low complexity" evidence="1">
    <location>
        <begin position="36"/>
        <end position="55"/>
    </location>
</feature>
<feature type="compositionally biased region" description="Polar residues" evidence="1">
    <location>
        <begin position="66"/>
        <end position="90"/>
    </location>
</feature>
<dbReference type="OrthoDB" id="1057137at2759"/>
<accession>A0A9W8BH71</accession>
<evidence type="ECO:0000313" key="4">
    <source>
        <dbReference type="Proteomes" id="UP001150907"/>
    </source>
</evidence>
<gene>
    <name evidence="3" type="ORF">H4R26_003919</name>
</gene>
<dbReference type="Pfam" id="PF09793">
    <property type="entry name" value="AD"/>
    <property type="match status" value="1"/>
</dbReference>
<evidence type="ECO:0000259" key="2">
    <source>
        <dbReference type="PROSITE" id="PS52001"/>
    </source>
</evidence>
<protein>
    <recommendedName>
        <fullName evidence="2">AD domain-containing protein</fullName>
    </recommendedName>
</protein>
<feature type="domain" description="AD" evidence="2">
    <location>
        <begin position="238"/>
        <end position="333"/>
    </location>
</feature>
<dbReference type="AlphaFoldDB" id="A0A9W8BH71"/>
<dbReference type="PROSITE" id="PS52001">
    <property type="entry name" value="AD"/>
    <property type="match status" value="1"/>
</dbReference>
<dbReference type="Proteomes" id="UP001150907">
    <property type="component" value="Unassembled WGS sequence"/>
</dbReference>
<proteinExistence type="predicted"/>
<evidence type="ECO:0000256" key="1">
    <source>
        <dbReference type="SAM" id="MobiDB-lite"/>
    </source>
</evidence>